<evidence type="ECO:0000313" key="1">
    <source>
        <dbReference type="EMBL" id="CUO87052.1"/>
    </source>
</evidence>
<dbReference type="Proteomes" id="UP000095544">
    <property type="component" value="Unassembled WGS sequence"/>
</dbReference>
<sequence length="100" mass="11781">MELAITECIREDILAGFLRKNRAEAKSVSIYEYDEEKHMRQVKEEGFQEGHLRGIQEGIQILINFCRKMGFSKDDSKAKVAEEFGLELAEVEKYMEKYWK</sequence>
<gene>
    <name evidence="1" type="ORF">ERS852491_03572</name>
</gene>
<organism evidence="1 2">
    <name type="scientific">Faecalicatena contorta</name>
    <dbReference type="NCBI Taxonomy" id="39482"/>
    <lineage>
        <taxon>Bacteria</taxon>
        <taxon>Bacillati</taxon>
        <taxon>Bacillota</taxon>
        <taxon>Clostridia</taxon>
        <taxon>Lachnospirales</taxon>
        <taxon>Lachnospiraceae</taxon>
        <taxon>Faecalicatena</taxon>
    </lineage>
</organism>
<dbReference type="AlphaFoldDB" id="A0A174IIC4"/>
<accession>A0A174IIC4</accession>
<evidence type="ECO:0000313" key="2">
    <source>
        <dbReference type="Proteomes" id="UP000095544"/>
    </source>
</evidence>
<protein>
    <submittedName>
        <fullName evidence="1">Uncharacterized protein</fullName>
    </submittedName>
</protein>
<proteinExistence type="predicted"/>
<name>A0A174IIC4_9FIRM</name>
<reference evidence="1 2" key="1">
    <citation type="submission" date="2015-09" db="EMBL/GenBank/DDBJ databases">
        <authorList>
            <consortium name="Pathogen Informatics"/>
        </authorList>
    </citation>
    <scope>NUCLEOTIDE SEQUENCE [LARGE SCALE GENOMIC DNA]</scope>
    <source>
        <strain evidence="1 2">2789STDY5834876</strain>
    </source>
</reference>
<dbReference type="EMBL" id="CYZU01000039">
    <property type="protein sequence ID" value="CUO87052.1"/>
    <property type="molecule type" value="Genomic_DNA"/>
</dbReference>